<evidence type="ECO:0000313" key="2">
    <source>
        <dbReference type="Proteomes" id="UP001497516"/>
    </source>
</evidence>
<reference evidence="1 2" key="1">
    <citation type="submission" date="2024-04" db="EMBL/GenBank/DDBJ databases">
        <authorList>
            <person name="Fracassetti M."/>
        </authorList>
    </citation>
    <scope>NUCLEOTIDE SEQUENCE [LARGE SCALE GENOMIC DNA]</scope>
</reference>
<keyword evidence="2" id="KW-1185">Reference proteome</keyword>
<dbReference type="Proteomes" id="UP001497516">
    <property type="component" value="Chromosome 10"/>
</dbReference>
<dbReference type="AlphaFoldDB" id="A0AAV2D0L1"/>
<proteinExistence type="predicted"/>
<accession>A0AAV2D0L1</accession>
<dbReference type="EMBL" id="OZ034814">
    <property type="protein sequence ID" value="CAL1362055.1"/>
    <property type="molecule type" value="Genomic_DNA"/>
</dbReference>
<organism evidence="1 2">
    <name type="scientific">Linum trigynum</name>
    <dbReference type="NCBI Taxonomy" id="586398"/>
    <lineage>
        <taxon>Eukaryota</taxon>
        <taxon>Viridiplantae</taxon>
        <taxon>Streptophyta</taxon>
        <taxon>Embryophyta</taxon>
        <taxon>Tracheophyta</taxon>
        <taxon>Spermatophyta</taxon>
        <taxon>Magnoliopsida</taxon>
        <taxon>eudicotyledons</taxon>
        <taxon>Gunneridae</taxon>
        <taxon>Pentapetalae</taxon>
        <taxon>rosids</taxon>
        <taxon>fabids</taxon>
        <taxon>Malpighiales</taxon>
        <taxon>Linaceae</taxon>
        <taxon>Linum</taxon>
    </lineage>
</organism>
<sequence>MWSILTFMYNQIVLRNPMDIIHNPVHQRRVATGKERKQRQVMTSILEEIRTLITLSNQARSSSRACFVANGSIGVESDPLRRRRLSRDQLLLSNGRTQMGTVRSLSMACLTMVIHARTLCRKASIMMTLYAKTRSFLIRHRD</sequence>
<name>A0AAV2D0L1_9ROSI</name>
<evidence type="ECO:0000313" key="1">
    <source>
        <dbReference type="EMBL" id="CAL1362055.1"/>
    </source>
</evidence>
<protein>
    <submittedName>
        <fullName evidence="1">Uncharacterized protein</fullName>
    </submittedName>
</protein>
<gene>
    <name evidence="1" type="ORF">LTRI10_LOCUS9283</name>
</gene>